<protein>
    <submittedName>
        <fullName evidence="2">Uncharacterized protein</fullName>
    </submittedName>
</protein>
<organism evidence="2 3">
    <name type="scientific">Gymnopilus junonius</name>
    <name type="common">Spectacular rustgill mushroom</name>
    <name type="synonym">Gymnopilus spectabilis subsp. junonius</name>
    <dbReference type="NCBI Taxonomy" id="109634"/>
    <lineage>
        <taxon>Eukaryota</taxon>
        <taxon>Fungi</taxon>
        <taxon>Dikarya</taxon>
        <taxon>Basidiomycota</taxon>
        <taxon>Agaricomycotina</taxon>
        <taxon>Agaricomycetes</taxon>
        <taxon>Agaricomycetidae</taxon>
        <taxon>Agaricales</taxon>
        <taxon>Agaricineae</taxon>
        <taxon>Hymenogastraceae</taxon>
        <taxon>Gymnopilus</taxon>
    </lineage>
</organism>
<dbReference type="AlphaFoldDB" id="A0A9P5NT38"/>
<dbReference type="EMBL" id="JADNYJ010000012">
    <property type="protein sequence ID" value="KAF8908133.1"/>
    <property type="molecule type" value="Genomic_DNA"/>
</dbReference>
<feature type="region of interest" description="Disordered" evidence="1">
    <location>
        <begin position="147"/>
        <end position="179"/>
    </location>
</feature>
<evidence type="ECO:0000313" key="3">
    <source>
        <dbReference type="Proteomes" id="UP000724874"/>
    </source>
</evidence>
<gene>
    <name evidence="2" type="ORF">CPB84DRAFT_1767372</name>
</gene>
<comment type="caution">
    <text evidence="2">The sequence shown here is derived from an EMBL/GenBank/DDBJ whole genome shotgun (WGS) entry which is preliminary data.</text>
</comment>
<name>A0A9P5NT38_GYMJU</name>
<evidence type="ECO:0000256" key="1">
    <source>
        <dbReference type="SAM" id="MobiDB-lite"/>
    </source>
</evidence>
<keyword evidence="3" id="KW-1185">Reference proteome</keyword>
<evidence type="ECO:0000313" key="2">
    <source>
        <dbReference type="EMBL" id="KAF8908133.1"/>
    </source>
</evidence>
<reference evidence="2" key="1">
    <citation type="submission" date="2020-11" db="EMBL/GenBank/DDBJ databases">
        <authorList>
            <consortium name="DOE Joint Genome Institute"/>
            <person name="Ahrendt S."/>
            <person name="Riley R."/>
            <person name="Andreopoulos W."/>
            <person name="LaButti K."/>
            <person name="Pangilinan J."/>
            <person name="Ruiz-duenas F.J."/>
            <person name="Barrasa J.M."/>
            <person name="Sanchez-Garcia M."/>
            <person name="Camarero S."/>
            <person name="Miyauchi S."/>
            <person name="Serrano A."/>
            <person name="Linde D."/>
            <person name="Babiker R."/>
            <person name="Drula E."/>
            <person name="Ayuso-Fernandez I."/>
            <person name="Pacheco R."/>
            <person name="Padilla G."/>
            <person name="Ferreira P."/>
            <person name="Barriuso J."/>
            <person name="Kellner H."/>
            <person name="Castanera R."/>
            <person name="Alfaro M."/>
            <person name="Ramirez L."/>
            <person name="Pisabarro A.G."/>
            <person name="Kuo A."/>
            <person name="Tritt A."/>
            <person name="Lipzen A."/>
            <person name="He G."/>
            <person name="Yan M."/>
            <person name="Ng V."/>
            <person name="Cullen D."/>
            <person name="Martin F."/>
            <person name="Rosso M.-N."/>
            <person name="Henrissat B."/>
            <person name="Hibbett D."/>
            <person name="Martinez A.T."/>
            <person name="Grigoriev I.V."/>
        </authorList>
    </citation>
    <scope>NUCLEOTIDE SEQUENCE</scope>
    <source>
        <strain evidence="2">AH 44721</strain>
    </source>
</reference>
<sequence length="179" mass="18629">MDDPSTEPTAIPPIMSVPLVGVFRSSISDNRPSTGRRKIVTGRPGSGTRNSFSWTLTLALLLFGLSRSKEREDVDADADFDRLFFLGDDPGVNCVLALSSARASALSTAVGNLVIAEAVAPRGRPCDLGGLLRRRLRLGWSCSLSITSGSSASPSNVPPSSSSDPPPSTACESLTAPAA</sequence>
<proteinExistence type="predicted"/>
<feature type="compositionally biased region" description="Low complexity" evidence="1">
    <location>
        <begin position="148"/>
        <end position="163"/>
    </location>
</feature>
<accession>A0A9P5NT38</accession>
<dbReference type="Proteomes" id="UP000724874">
    <property type="component" value="Unassembled WGS sequence"/>
</dbReference>
<feature type="non-terminal residue" evidence="2">
    <location>
        <position position="1"/>
    </location>
</feature>